<gene>
    <name evidence="5" type="ORF">F8O01_05600</name>
</gene>
<dbReference type="Proteomes" id="UP000467240">
    <property type="component" value="Unassembled WGS sequence"/>
</dbReference>
<evidence type="ECO:0000313" key="6">
    <source>
        <dbReference type="Proteomes" id="UP000467240"/>
    </source>
</evidence>
<dbReference type="InterPro" id="IPR001173">
    <property type="entry name" value="Glyco_trans_2-like"/>
</dbReference>
<evidence type="ECO:0000313" key="5">
    <source>
        <dbReference type="EMBL" id="KAB1659410.1"/>
    </source>
</evidence>
<dbReference type="Pfam" id="PF00535">
    <property type="entry name" value="Glycos_transf_2"/>
    <property type="match status" value="1"/>
</dbReference>
<dbReference type="Gene3D" id="3.90.550.10">
    <property type="entry name" value="Spore Coat Polysaccharide Biosynthesis Protein SpsA, Chain A"/>
    <property type="match status" value="1"/>
</dbReference>
<organism evidence="5 6">
    <name type="scientific">Pseudoclavibacter chungangensis</name>
    <dbReference type="NCBI Taxonomy" id="587635"/>
    <lineage>
        <taxon>Bacteria</taxon>
        <taxon>Bacillati</taxon>
        <taxon>Actinomycetota</taxon>
        <taxon>Actinomycetes</taxon>
        <taxon>Micrococcales</taxon>
        <taxon>Microbacteriaceae</taxon>
        <taxon>Pseudoclavibacter</taxon>
    </lineage>
</organism>
<sequence>MSRALVIVPTYNERENVESIVHRVLDADRRVDVLVVDDGSPDGTGAIADRIASSDPRVRVLHREGKLGLGSAYVAGFRDAITGGYDWAFEFDADGSHPPERLPEMLDALEGGAALVIGTRWMPGGRTENWPLRRRILSRGASIYARTLLRSRLRDITAGYRGYRVALLESVDLDAIRSNGYCFQIETAWLVERLGHRIVEVPITFVERAEGASKMSIGIVVEAIWRVLAWGIGSRLRDLHRPPAATH</sequence>
<dbReference type="CDD" id="cd06442">
    <property type="entry name" value="DPM1_like"/>
    <property type="match status" value="1"/>
</dbReference>
<dbReference type="InterPro" id="IPR029044">
    <property type="entry name" value="Nucleotide-diphossugar_trans"/>
</dbReference>
<dbReference type="InterPro" id="IPR039528">
    <property type="entry name" value="DPM1-like"/>
</dbReference>
<comment type="caution">
    <text evidence="5">The sequence shown here is derived from an EMBL/GenBank/DDBJ whole genome shotgun (WGS) entry which is preliminary data.</text>
</comment>
<evidence type="ECO:0000256" key="3">
    <source>
        <dbReference type="ARBA" id="ARBA00022679"/>
    </source>
</evidence>
<comment type="similarity">
    <text evidence="1">Belongs to the glycosyltransferase 2 family.</text>
</comment>
<dbReference type="PANTHER" id="PTHR43398">
    <property type="entry name" value="DOLICHOL-PHOSPHATE MANNOSYLTRANSFERASE SUBUNIT 1"/>
    <property type="match status" value="1"/>
</dbReference>
<name>A0A7J5C0S3_9MICO</name>
<evidence type="ECO:0000256" key="1">
    <source>
        <dbReference type="ARBA" id="ARBA00006739"/>
    </source>
</evidence>
<dbReference type="AlphaFoldDB" id="A0A7J5C0S3"/>
<evidence type="ECO:0000256" key="2">
    <source>
        <dbReference type="ARBA" id="ARBA00022676"/>
    </source>
</evidence>
<dbReference type="GO" id="GO:0004582">
    <property type="term" value="F:dolichyl-phosphate beta-D-mannosyltransferase activity"/>
    <property type="evidence" value="ECO:0007669"/>
    <property type="project" value="InterPro"/>
</dbReference>
<reference evidence="5 6" key="1">
    <citation type="submission" date="2019-09" db="EMBL/GenBank/DDBJ databases">
        <title>Phylogeny of genus Pseudoclavibacter and closely related genus.</title>
        <authorList>
            <person name="Li Y."/>
        </authorList>
    </citation>
    <scope>NUCLEOTIDE SEQUENCE [LARGE SCALE GENOMIC DNA]</scope>
    <source>
        <strain evidence="5 6">DSM 23821</strain>
    </source>
</reference>
<keyword evidence="6" id="KW-1185">Reference proteome</keyword>
<dbReference type="SUPFAM" id="SSF53448">
    <property type="entry name" value="Nucleotide-diphospho-sugar transferases"/>
    <property type="match status" value="1"/>
</dbReference>
<keyword evidence="3" id="KW-0808">Transferase</keyword>
<dbReference type="PANTHER" id="PTHR43398:SF1">
    <property type="entry name" value="DOLICHOL-PHOSPHATE MANNOSYLTRANSFERASE SUBUNIT 1"/>
    <property type="match status" value="1"/>
</dbReference>
<keyword evidence="2" id="KW-0328">Glycosyltransferase</keyword>
<proteinExistence type="inferred from homology"/>
<dbReference type="GO" id="GO:0016020">
    <property type="term" value="C:membrane"/>
    <property type="evidence" value="ECO:0007669"/>
    <property type="project" value="GOC"/>
</dbReference>
<dbReference type="GO" id="GO:0009247">
    <property type="term" value="P:glycolipid biosynthetic process"/>
    <property type="evidence" value="ECO:0007669"/>
    <property type="project" value="TreeGrafter"/>
</dbReference>
<evidence type="ECO:0000259" key="4">
    <source>
        <dbReference type="Pfam" id="PF00535"/>
    </source>
</evidence>
<feature type="domain" description="Glycosyltransferase 2-like" evidence="4">
    <location>
        <begin position="6"/>
        <end position="170"/>
    </location>
</feature>
<dbReference type="FunFam" id="3.90.550.10:FF:000122">
    <property type="entry name" value="Dolichol-phosphate mannosyltransferase subunit 1"/>
    <property type="match status" value="1"/>
</dbReference>
<protein>
    <submittedName>
        <fullName evidence="5">Polyprenol monophosphomannose synthase</fullName>
    </submittedName>
</protein>
<dbReference type="EMBL" id="WBJZ01000006">
    <property type="protein sequence ID" value="KAB1659410.1"/>
    <property type="molecule type" value="Genomic_DNA"/>
</dbReference>
<dbReference type="OrthoDB" id="9810303at2"/>
<accession>A0A7J5C0S3</accession>
<dbReference type="RefSeq" id="WP_158039910.1">
    <property type="nucleotide sequence ID" value="NZ_JACCFV010000001.1"/>
</dbReference>